<dbReference type="PANTHER" id="PTHR22753:SF14">
    <property type="entry name" value="MONOACYLGLYCEROL_DIACYLGLYCEROL O-ACYLTRANSFERASE"/>
    <property type="match status" value="1"/>
</dbReference>
<dbReference type="SUPFAM" id="SSF69593">
    <property type="entry name" value="Glycerol-3-phosphate (1)-acyltransferase"/>
    <property type="match status" value="1"/>
</dbReference>
<reference evidence="2 3" key="1">
    <citation type="submission" date="2016-01" db="EMBL/GenBank/DDBJ databases">
        <title>The new phylogeny of the genus Mycobacterium.</title>
        <authorList>
            <person name="Tarcisio F."/>
            <person name="Conor M."/>
            <person name="Antonella G."/>
            <person name="Elisabetta G."/>
            <person name="Giulia F.S."/>
            <person name="Sara T."/>
            <person name="Anna F."/>
            <person name="Clotilde B."/>
            <person name="Roberto B."/>
            <person name="Veronica D.S."/>
            <person name="Fabio R."/>
            <person name="Monica P."/>
            <person name="Olivier J."/>
            <person name="Enrico T."/>
            <person name="Nicola S."/>
        </authorList>
    </citation>
    <scope>NUCLEOTIDE SEQUENCE [LARGE SCALE GENOMIC DNA]</scope>
    <source>
        <strain evidence="2 3">DSM 44803</strain>
    </source>
</reference>
<keyword evidence="2" id="KW-0808">Transferase</keyword>
<keyword evidence="2" id="KW-0012">Acyltransferase</keyword>
<gene>
    <name evidence="2" type="ORF">AWC17_01935</name>
</gene>
<evidence type="ECO:0000313" key="3">
    <source>
        <dbReference type="Proteomes" id="UP000193781"/>
    </source>
</evidence>
<organism evidence="2 3">
    <name type="scientific">Mycobacterium nebraskense</name>
    <dbReference type="NCBI Taxonomy" id="244292"/>
    <lineage>
        <taxon>Bacteria</taxon>
        <taxon>Bacillati</taxon>
        <taxon>Actinomycetota</taxon>
        <taxon>Actinomycetes</taxon>
        <taxon>Mycobacteriales</taxon>
        <taxon>Mycobacteriaceae</taxon>
        <taxon>Mycobacterium</taxon>
    </lineage>
</organism>
<dbReference type="Proteomes" id="UP000193781">
    <property type="component" value="Unassembled WGS sequence"/>
</dbReference>
<feature type="domain" description="Phospholipid/glycerol acyltransferase" evidence="1">
    <location>
        <begin position="60"/>
        <end position="179"/>
    </location>
</feature>
<dbReference type="AlphaFoldDB" id="A0A0F5NAZ0"/>
<evidence type="ECO:0000313" key="2">
    <source>
        <dbReference type="EMBL" id="ORW25560.1"/>
    </source>
</evidence>
<dbReference type="STRING" id="244292.ABW17_13570"/>
<dbReference type="PIRSF" id="PIRSF016753">
    <property type="entry name" value="P_lipid/glycerol_ac_tran_prd"/>
    <property type="match status" value="1"/>
</dbReference>
<keyword evidence="3" id="KW-1185">Reference proteome</keyword>
<dbReference type="GO" id="GO:0016746">
    <property type="term" value="F:acyltransferase activity"/>
    <property type="evidence" value="ECO:0007669"/>
    <property type="project" value="UniProtKB-KW"/>
</dbReference>
<dbReference type="PANTHER" id="PTHR22753">
    <property type="entry name" value="TRANSMEMBRANE PROTEIN 68"/>
    <property type="match status" value="1"/>
</dbReference>
<dbReference type="SMART" id="SM00563">
    <property type="entry name" value="PlsC"/>
    <property type="match status" value="1"/>
</dbReference>
<dbReference type="InterPro" id="IPR002123">
    <property type="entry name" value="Plipid/glycerol_acylTrfase"/>
</dbReference>
<comment type="caution">
    <text evidence="2">The sequence shown here is derived from an EMBL/GenBank/DDBJ whole genome shotgun (WGS) entry which is preliminary data.</text>
</comment>
<accession>A0A0F5NAZ0</accession>
<dbReference type="CDD" id="cd07987">
    <property type="entry name" value="LPLAT_MGAT-like"/>
    <property type="match status" value="1"/>
</dbReference>
<dbReference type="EMBL" id="LQPH01000104">
    <property type="protein sequence ID" value="ORW25560.1"/>
    <property type="molecule type" value="Genomic_DNA"/>
</dbReference>
<protein>
    <submittedName>
        <fullName evidence="2">Glycerol acyltransferase</fullName>
    </submittedName>
</protein>
<dbReference type="InterPro" id="IPR016676">
    <property type="entry name" value="P_lipid/glycerol_AcTrfase_prd"/>
</dbReference>
<dbReference type="Pfam" id="PF01553">
    <property type="entry name" value="Acyltransferase"/>
    <property type="match status" value="1"/>
</dbReference>
<sequence length="278" mass="30590">MTALEYTAEESAGDDMTHPEIAKWDPTFTELLINAATPVIKRWFRPEVRGLETFPSRGGALLVSNHSGGVLTPDWNVLAPALYRRFGYDRPLYTLAHYGVFFTPFRASLSRLGVIHANPENADEALRSGAVVLAFPGGDYDAFRPTLSQNVIDFGGRTGYVRTAIQAGVPIVPAVSIGGQETQLFLTRGNWLAKRLGLKRFRIEILPITIGLPFGMTLFFPANMPLPAKIVYQLLEPIDIAARFGEDPDVDEVDAYVRSVMQAALDGLGRARRFPILG</sequence>
<dbReference type="OrthoDB" id="7056876at2"/>
<name>A0A0F5NAZ0_9MYCO</name>
<evidence type="ECO:0000259" key="1">
    <source>
        <dbReference type="SMART" id="SM00563"/>
    </source>
</evidence>
<dbReference type="GO" id="GO:0016020">
    <property type="term" value="C:membrane"/>
    <property type="evidence" value="ECO:0007669"/>
    <property type="project" value="TreeGrafter"/>
</dbReference>
<proteinExistence type="predicted"/>